<dbReference type="AlphaFoldDB" id="A0A329MJ95"/>
<dbReference type="PROSITE" id="PS51736">
    <property type="entry name" value="RECOMBINASES_3"/>
    <property type="match status" value="1"/>
</dbReference>
<dbReference type="SUPFAM" id="SSF53041">
    <property type="entry name" value="Resolvase-like"/>
    <property type="match status" value="1"/>
</dbReference>
<dbReference type="InterPro" id="IPR050639">
    <property type="entry name" value="SSR_resolvase"/>
</dbReference>
<evidence type="ECO:0000259" key="8">
    <source>
        <dbReference type="PROSITE" id="PS51737"/>
    </source>
</evidence>
<comment type="caution">
    <text evidence="9">The sequence shown here is derived from an EMBL/GenBank/DDBJ whole genome shotgun (WGS) entry which is preliminary data.</text>
</comment>
<dbReference type="PANTHER" id="PTHR30461:SF23">
    <property type="entry name" value="DNA RECOMBINASE-RELATED"/>
    <property type="match status" value="1"/>
</dbReference>
<dbReference type="GO" id="GO:0015074">
    <property type="term" value="P:DNA integration"/>
    <property type="evidence" value="ECO:0007669"/>
    <property type="project" value="UniProtKB-KW"/>
</dbReference>
<proteinExistence type="predicted"/>
<sequence>MNKVAIYIRVSTDEQATKGNSLAEQEERLRAYCKAMGWEDVVLFPDDGYSAKDTNRPHLQEMLSRVRKKEFNMIVTTKIDRLCRNLLDLLTIVDELSSYQCGYASASESFDTSTPAGRMVLQILGAFAEFERERIRERVKENMKSIVAKGEKAVSRPCFGYNIENGKYVINEDEAAVVRNMADYILQGMGARRIMQAIKGVKTKEGNPFTAEAINKLLRRETLAGMFVYNRRYVHKGKELIRPKAEWIIVENHHEPILEKDLFDKVQLAMNARSTGHRQADNEKWLLSGLVYCTHCGRKMIGRARSKPSGKVYYHYVCSGYMKKAECFHHYIERDEFEDKVIQSLINVQEIHFSLGAQAFEDKNEQLDTTVDVKGLNDRLKKLDNKMQRQIELYEDEAINKDDFKIASKRIDKERNEILTQLKQIEDNNSARMIGKFVSLVDDLKDDLVSQNRALIKNAIRLSVQSIDVTNGSHIDIKYRIFS</sequence>
<dbReference type="PROSITE" id="PS51737">
    <property type="entry name" value="RECOMBINASE_DNA_BIND"/>
    <property type="match status" value="1"/>
</dbReference>
<dbReference type="GO" id="GO:0000150">
    <property type="term" value="F:DNA strand exchange activity"/>
    <property type="evidence" value="ECO:0007669"/>
    <property type="project" value="InterPro"/>
</dbReference>
<dbReference type="Pfam" id="PF13408">
    <property type="entry name" value="Zn_ribbon_recom"/>
    <property type="match status" value="1"/>
</dbReference>
<evidence type="ECO:0000313" key="10">
    <source>
        <dbReference type="Proteomes" id="UP000250369"/>
    </source>
</evidence>
<dbReference type="RefSeq" id="WP_113033421.1">
    <property type="nucleotide sequence ID" value="NZ_QMFB01000015.1"/>
</dbReference>
<dbReference type="Pfam" id="PF07508">
    <property type="entry name" value="Recombinase"/>
    <property type="match status" value="1"/>
</dbReference>
<evidence type="ECO:0000256" key="2">
    <source>
        <dbReference type="ARBA" id="ARBA00023125"/>
    </source>
</evidence>
<dbReference type="PANTHER" id="PTHR30461">
    <property type="entry name" value="DNA-INVERTASE FROM LAMBDOID PROPHAGE"/>
    <property type="match status" value="1"/>
</dbReference>
<keyword evidence="3" id="KW-0233">DNA recombination</keyword>
<dbReference type="InterPro" id="IPR011109">
    <property type="entry name" value="DNA_bind_recombinase_dom"/>
</dbReference>
<feature type="active site" description="O-(5'-phospho-DNA)-serine intermediate" evidence="4 5">
    <location>
        <position position="11"/>
    </location>
</feature>
<evidence type="ECO:0000256" key="4">
    <source>
        <dbReference type="PIRSR" id="PIRSR606118-50"/>
    </source>
</evidence>
<evidence type="ECO:0000256" key="1">
    <source>
        <dbReference type="ARBA" id="ARBA00022908"/>
    </source>
</evidence>
<dbReference type="InterPro" id="IPR006119">
    <property type="entry name" value="Resolv_N"/>
</dbReference>
<dbReference type="InterPro" id="IPR036162">
    <property type="entry name" value="Resolvase-like_N_sf"/>
</dbReference>
<feature type="coiled-coil region" evidence="6">
    <location>
        <begin position="373"/>
        <end position="428"/>
    </location>
</feature>
<dbReference type="InterPro" id="IPR025827">
    <property type="entry name" value="Zn_ribbon_recom_dom"/>
</dbReference>
<dbReference type="Proteomes" id="UP000250369">
    <property type="component" value="Unassembled WGS sequence"/>
</dbReference>
<dbReference type="InterPro" id="IPR006118">
    <property type="entry name" value="Recombinase_CS"/>
</dbReference>
<keyword evidence="2" id="KW-0238">DNA-binding</keyword>
<dbReference type="SMART" id="SM00857">
    <property type="entry name" value="Resolvase"/>
    <property type="match status" value="1"/>
</dbReference>
<protein>
    <submittedName>
        <fullName evidence="9">Recombinase family protein</fullName>
    </submittedName>
</protein>
<organism evidence="9 10">
    <name type="scientific">Paenibacillus contaminans</name>
    <dbReference type="NCBI Taxonomy" id="450362"/>
    <lineage>
        <taxon>Bacteria</taxon>
        <taxon>Bacillati</taxon>
        <taxon>Bacillota</taxon>
        <taxon>Bacilli</taxon>
        <taxon>Bacillales</taxon>
        <taxon>Paenibacillaceae</taxon>
        <taxon>Paenibacillus</taxon>
    </lineage>
</organism>
<dbReference type="GO" id="GO:0003677">
    <property type="term" value="F:DNA binding"/>
    <property type="evidence" value="ECO:0007669"/>
    <property type="project" value="UniProtKB-KW"/>
</dbReference>
<feature type="domain" description="Resolvase/invertase-type recombinase catalytic" evidence="7">
    <location>
        <begin position="3"/>
        <end position="150"/>
    </location>
</feature>
<dbReference type="Gene3D" id="3.90.1750.20">
    <property type="entry name" value="Putative Large Serine Recombinase, Chain B, Domain 2"/>
    <property type="match status" value="1"/>
</dbReference>
<dbReference type="OrthoDB" id="9811097at2"/>
<dbReference type="InterPro" id="IPR038109">
    <property type="entry name" value="DNA_bind_recomb_sf"/>
</dbReference>
<keyword evidence="1" id="KW-0229">DNA integration</keyword>
<evidence type="ECO:0000259" key="7">
    <source>
        <dbReference type="PROSITE" id="PS51736"/>
    </source>
</evidence>
<evidence type="ECO:0000256" key="5">
    <source>
        <dbReference type="PROSITE-ProRule" id="PRU10137"/>
    </source>
</evidence>
<dbReference type="EMBL" id="QMFB01000015">
    <property type="protein sequence ID" value="RAV18803.1"/>
    <property type="molecule type" value="Genomic_DNA"/>
</dbReference>
<accession>A0A329MJ95</accession>
<name>A0A329MJ95_9BACL</name>
<evidence type="ECO:0000256" key="3">
    <source>
        <dbReference type="ARBA" id="ARBA00023172"/>
    </source>
</evidence>
<dbReference type="Gene3D" id="3.40.50.1390">
    <property type="entry name" value="Resolvase, N-terminal catalytic domain"/>
    <property type="match status" value="1"/>
</dbReference>
<reference evidence="9 10" key="1">
    <citation type="journal article" date="2009" name="Int. J. Syst. Evol. Microbiol.">
        <title>Paenibacillus contaminans sp. nov., isolated from a contaminated laboratory plate.</title>
        <authorList>
            <person name="Chou J.H."/>
            <person name="Lee J.H."/>
            <person name="Lin M.C."/>
            <person name="Chang P.S."/>
            <person name="Arun A.B."/>
            <person name="Young C.C."/>
            <person name="Chen W.M."/>
        </authorList>
    </citation>
    <scope>NUCLEOTIDE SEQUENCE [LARGE SCALE GENOMIC DNA]</scope>
    <source>
        <strain evidence="9 10">CKOBP-6</strain>
    </source>
</reference>
<dbReference type="PROSITE" id="PS00397">
    <property type="entry name" value="RECOMBINASES_1"/>
    <property type="match status" value="1"/>
</dbReference>
<feature type="domain" description="Recombinase" evidence="8">
    <location>
        <begin position="158"/>
        <end position="276"/>
    </location>
</feature>
<evidence type="ECO:0000313" key="9">
    <source>
        <dbReference type="EMBL" id="RAV18803.1"/>
    </source>
</evidence>
<keyword evidence="6" id="KW-0175">Coiled coil</keyword>
<dbReference type="Pfam" id="PF00239">
    <property type="entry name" value="Resolvase"/>
    <property type="match status" value="1"/>
</dbReference>
<gene>
    <name evidence="9" type="ORF">DQG23_24035</name>
</gene>
<dbReference type="CDD" id="cd03768">
    <property type="entry name" value="SR_ResInv"/>
    <property type="match status" value="1"/>
</dbReference>
<keyword evidence="10" id="KW-1185">Reference proteome</keyword>
<evidence type="ECO:0000256" key="6">
    <source>
        <dbReference type="SAM" id="Coils"/>
    </source>
</evidence>